<keyword evidence="4" id="KW-1185">Reference proteome</keyword>
<feature type="transmembrane region" description="Helical" evidence="1">
    <location>
        <begin position="29"/>
        <end position="48"/>
    </location>
</feature>
<evidence type="ECO:0000256" key="1">
    <source>
        <dbReference type="SAM" id="Phobius"/>
    </source>
</evidence>
<organism evidence="3 4">
    <name type="scientific">Flavobacterium jumunjinense</name>
    <dbReference type="NCBI Taxonomy" id="998845"/>
    <lineage>
        <taxon>Bacteria</taxon>
        <taxon>Pseudomonadati</taxon>
        <taxon>Bacteroidota</taxon>
        <taxon>Flavobacteriia</taxon>
        <taxon>Flavobacteriales</taxon>
        <taxon>Flavobacteriaceae</taxon>
        <taxon>Flavobacterium</taxon>
    </lineage>
</organism>
<feature type="transmembrane region" description="Helical" evidence="1">
    <location>
        <begin position="119"/>
        <end position="139"/>
    </location>
</feature>
<keyword evidence="1" id="KW-1133">Transmembrane helix</keyword>
<reference evidence="3 4" key="1">
    <citation type="submission" date="2024-09" db="EMBL/GenBank/DDBJ databases">
        <authorList>
            <person name="Sun Q."/>
            <person name="Mori K."/>
        </authorList>
    </citation>
    <scope>NUCLEOTIDE SEQUENCE [LARGE SCALE GENOMIC DNA]</scope>
    <source>
        <strain evidence="3 4">CECT 7955</strain>
    </source>
</reference>
<sequence>MKIEKIICLTFILSLIFKLLHWPGGSVLMILSVLFLVLLYFPLGFYIFNEDKKRLKENIGISFIFGWFLSVSLVGILFKLMFWPGSKSMLIIGFVSSLILFIVALLLKNKRNETDKFYFKNLLIRTGTIFVITLLLLLVSNRSLIRFQYHDDPKYAELMIEKNENPNSIEIDKKIDDYLIEKNQDK</sequence>
<name>A0ABV5GMI0_9FLAO</name>
<feature type="transmembrane region" description="Helical" evidence="1">
    <location>
        <begin position="7"/>
        <end position="23"/>
    </location>
</feature>
<evidence type="ECO:0000313" key="3">
    <source>
        <dbReference type="EMBL" id="MFB9096566.1"/>
    </source>
</evidence>
<dbReference type="RefSeq" id="WP_236455736.1">
    <property type="nucleotide sequence ID" value="NZ_CBCSGE010000002.1"/>
</dbReference>
<protein>
    <recommendedName>
        <fullName evidence="2">Gliding motility protein GldL-like N-terminal domain-containing protein</fullName>
    </recommendedName>
</protein>
<proteinExistence type="predicted"/>
<dbReference type="EMBL" id="JBHMEY010000018">
    <property type="protein sequence ID" value="MFB9096566.1"/>
    <property type="molecule type" value="Genomic_DNA"/>
</dbReference>
<evidence type="ECO:0000259" key="2">
    <source>
        <dbReference type="Pfam" id="PF22827"/>
    </source>
</evidence>
<gene>
    <name evidence="3" type="ORF">ACFFVF_08575</name>
</gene>
<feature type="transmembrane region" description="Helical" evidence="1">
    <location>
        <begin position="88"/>
        <end position="107"/>
    </location>
</feature>
<comment type="caution">
    <text evidence="3">The sequence shown here is derived from an EMBL/GenBank/DDBJ whole genome shotgun (WGS) entry which is preliminary data.</text>
</comment>
<feature type="transmembrane region" description="Helical" evidence="1">
    <location>
        <begin position="60"/>
        <end position="82"/>
    </location>
</feature>
<keyword evidence="1" id="KW-0812">Transmembrane</keyword>
<keyword evidence="1" id="KW-0472">Membrane</keyword>
<feature type="domain" description="Gliding motility protein GldL-like N-terminal" evidence="2">
    <location>
        <begin position="64"/>
        <end position="108"/>
    </location>
</feature>
<dbReference type="Proteomes" id="UP001589607">
    <property type="component" value="Unassembled WGS sequence"/>
</dbReference>
<dbReference type="InterPro" id="IPR055087">
    <property type="entry name" value="GldL-like_N"/>
</dbReference>
<evidence type="ECO:0000313" key="4">
    <source>
        <dbReference type="Proteomes" id="UP001589607"/>
    </source>
</evidence>
<accession>A0ABV5GMI0</accession>
<dbReference type="Pfam" id="PF22827">
    <property type="entry name" value="GldL_N"/>
    <property type="match status" value="1"/>
</dbReference>